<gene>
    <name evidence="1" type="ORF">HUXLEY_226</name>
</gene>
<dbReference type="Proteomes" id="UP000203302">
    <property type="component" value="Segment"/>
</dbReference>
<proteinExistence type="predicted"/>
<dbReference type="RefSeq" id="YP_009293194.1">
    <property type="nucleotide sequence ID" value="NC_031127.1"/>
</dbReference>
<sequence length="159" mass="19027">MNVYFDYDDSHIRQLWVDAFDSIRIDLQEYLRNQMRECSHTESVVLAQTLLQPTYQVFYKQHDTVFRTVVEKEDLDASEYSFELDDEAYRKLITQSIEVSVVATKKTWNVRTLPVLFDRDIVCQKIEAILFEHLDEFVIELVGYMEAFVNELIEQRRNK</sequence>
<accession>A0A1B2IDH9</accession>
<protein>
    <submittedName>
        <fullName evidence="1">Uncharacterized protein</fullName>
    </submittedName>
</protein>
<dbReference type="EMBL" id="KX397368">
    <property type="protein sequence ID" value="ANZ49308.1"/>
    <property type="molecule type" value="Genomic_DNA"/>
</dbReference>
<dbReference type="KEGG" id="vg:29069348"/>
<evidence type="ECO:0000313" key="2">
    <source>
        <dbReference type="Proteomes" id="UP000203302"/>
    </source>
</evidence>
<evidence type="ECO:0000313" key="1">
    <source>
        <dbReference type="EMBL" id="ANZ49308.1"/>
    </source>
</evidence>
<reference evidence="2" key="1">
    <citation type="submission" date="2016-06" db="EMBL/GenBank/DDBJ databases">
        <authorList>
            <person name="Berg J.A."/>
            <person name="Grossarth S.E."/>
            <person name="Jarvis T.M."/>
            <person name="Merrill B.D."/>
            <person name="Breakwell D.P."/>
            <person name="Hope S."/>
            <person name="Grose J.H."/>
        </authorList>
    </citation>
    <scope>NUCLEOTIDE SEQUENCE [LARGE SCALE GENOMIC DNA]</scope>
</reference>
<dbReference type="GeneID" id="29069348"/>
<organism evidence="1 2">
    <name type="scientific">Erwinia phage vB_EamM_Huxley</name>
    <dbReference type="NCBI Taxonomy" id="1883373"/>
    <lineage>
        <taxon>Viruses</taxon>
        <taxon>Duplodnaviria</taxon>
        <taxon>Heunggongvirae</taxon>
        <taxon>Uroviricota</taxon>
        <taxon>Caudoviricetes</taxon>
        <taxon>Chimalliviridae</taxon>
        <taxon>Machinavirus</taxon>
        <taxon>Machinavirus machina</taxon>
    </lineage>
</organism>
<name>A0A1B2IDH9_9CAUD</name>